<dbReference type="EMBL" id="FOQY01000012">
    <property type="protein sequence ID" value="SFJ81271.1"/>
    <property type="molecule type" value="Genomic_DNA"/>
</dbReference>
<protein>
    <recommendedName>
        <fullName evidence="4">Nodulation protein S (NodS)</fullName>
    </recommendedName>
</protein>
<organism evidence="2 3">
    <name type="scientific">Streptosporangium canum</name>
    <dbReference type="NCBI Taxonomy" id="324952"/>
    <lineage>
        <taxon>Bacteria</taxon>
        <taxon>Bacillati</taxon>
        <taxon>Actinomycetota</taxon>
        <taxon>Actinomycetes</taxon>
        <taxon>Streptosporangiales</taxon>
        <taxon>Streptosporangiaceae</taxon>
        <taxon>Streptosporangium</taxon>
    </lineage>
</organism>
<dbReference type="GeneID" id="96304245"/>
<feature type="compositionally biased region" description="Gly residues" evidence="1">
    <location>
        <begin position="272"/>
        <end position="299"/>
    </location>
</feature>
<evidence type="ECO:0008006" key="4">
    <source>
        <dbReference type="Google" id="ProtNLM"/>
    </source>
</evidence>
<gene>
    <name evidence="2" type="ORF">SAMN05216275_112219</name>
</gene>
<feature type="region of interest" description="Disordered" evidence="1">
    <location>
        <begin position="269"/>
        <end position="316"/>
    </location>
</feature>
<dbReference type="RefSeq" id="WP_218158763.1">
    <property type="nucleotide sequence ID" value="NZ_FOQY01000012.1"/>
</dbReference>
<dbReference type="Gene3D" id="3.40.50.150">
    <property type="entry name" value="Vaccinia Virus protein VP39"/>
    <property type="match status" value="1"/>
</dbReference>
<dbReference type="InterPro" id="IPR029063">
    <property type="entry name" value="SAM-dependent_MTases_sf"/>
</dbReference>
<evidence type="ECO:0000256" key="1">
    <source>
        <dbReference type="SAM" id="MobiDB-lite"/>
    </source>
</evidence>
<evidence type="ECO:0000313" key="2">
    <source>
        <dbReference type="EMBL" id="SFJ81271.1"/>
    </source>
</evidence>
<reference evidence="3" key="1">
    <citation type="submission" date="2016-10" db="EMBL/GenBank/DDBJ databases">
        <authorList>
            <person name="Varghese N."/>
            <person name="Submissions S."/>
        </authorList>
    </citation>
    <scope>NUCLEOTIDE SEQUENCE [LARGE SCALE GENOMIC DNA]</scope>
    <source>
        <strain evidence="3">CGMCC 4.2126</strain>
    </source>
</reference>
<evidence type="ECO:0000313" key="3">
    <source>
        <dbReference type="Proteomes" id="UP000199111"/>
    </source>
</evidence>
<proteinExistence type="predicted"/>
<accession>A0A1I3UHJ7</accession>
<sequence>MTVVIAVLHAEDVALEFVSVLRRHADRDIRVVVGQSASWVTLPAGLSPGERLELLAPLVEPGGNTAPLPVPEEVAGRLGGSPAEVWTHSPADHRIRRARFGWTVSRAVPGLTVTYSVGDNPFLQTVPGEAIALTGAEADIKLDFINRHAGELLRSRVADRLVTTDRVPVVERFFAADATQANRLYALISSLGDDAAVADDPWEFGRSAYEAARLDATAAWVARWCAPDDGPIVEVGACEGELTRRLAGNGYTLQATEPNAGFRARLAERLGAGPGSGPGTAGRAGVRGGADSGAAGPVGAGVATAERSGPGVEVSPDSLEDLAAHRSRPAAAYLLIEMLYYDQDLALLDALPTDRILIALETGQLNDRVWPWLRRQSTWRVAERLELAPPTLESVCDGLAYLRKRGSRGLVLTRSGEAG</sequence>
<keyword evidence="3" id="KW-1185">Reference proteome</keyword>
<dbReference type="Proteomes" id="UP000199111">
    <property type="component" value="Unassembled WGS sequence"/>
</dbReference>
<name>A0A1I3UHJ7_9ACTN</name>
<dbReference type="SUPFAM" id="SSF53335">
    <property type="entry name" value="S-adenosyl-L-methionine-dependent methyltransferases"/>
    <property type="match status" value="1"/>
</dbReference>
<dbReference type="AlphaFoldDB" id="A0A1I3UHJ7"/>